<dbReference type="Gene3D" id="3.40.50.300">
    <property type="entry name" value="P-loop containing nucleotide triphosphate hydrolases"/>
    <property type="match status" value="2"/>
</dbReference>
<dbReference type="EMBL" id="JAUSTQ010000007">
    <property type="protein sequence ID" value="MDQ0159919.1"/>
    <property type="molecule type" value="Genomic_DNA"/>
</dbReference>
<feature type="transmembrane region" description="Helical" evidence="2">
    <location>
        <begin position="457"/>
        <end position="477"/>
    </location>
</feature>
<organism evidence="4 5">
    <name type="scientific">Alkalibacillus salilacus</name>
    <dbReference type="NCBI Taxonomy" id="284582"/>
    <lineage>
        <taxon>Bacteria</taxon>
        <taxon>Bacillati</taxon>
        <taxon>Bacillota</taxon>
        <taxon>Bacilli</taxon>
        <taxon>Bacillales</taxon>
        <taxon>Bacillaceae</taxon>
        <taxon>Alkalibacillus</taxon>
    </lineage>
</organism>
<evidence type="ECO:0000256" key="2">
    <source>
        <dbReference type="SAM" id="Phobius"/>
    </source>
</evidence>
<dbReference type="SUPFAM" id="SSF52540">
    <property type="entry name" value="P-loop containing nucleoside triphosphate hydrolases"/>
    <property type="match status" value="1"/>
</dbReference>
<keyword evidence="1" id="KW-0175">Coiled coil</keyword>
<sequence length="966" mass="113574">MWIKQLEVVSFGKWHQKTIDLTSGFNYLYGSNESGKSSLRSFITYILFGLSASEREQYTSIFDGQLGGRIILTDGVKEYTIERFSHRNRGKRVGYLAGETVQDKEIEQLLDHVDHYIYQAIFSFQDRDLEAIRHQQSDDIGKVLFNLGLTGSEDIVEIEQGLTKESDKLFKKQGRKPPVNQALQQLKAINEEIEKAQIKEQEHATLYQEAKQLELDIQALKYEDEQLNQQIKDYQQLLQVSSSIDRVQLLDQEMASLLNHSHLSQDVIDRYEDVKAKRQTYDDRARAIMAKMSEAKEERNRLMAQSKKDHFPFTLDEIQAWTVEWEHKKQQYDDLSNQIQSKRSQLQKLNLPVDETELRSLAISDYTKQTWSRIAYDLHANAEKLSDLERRKRIKLDELRSLESKQQDVQKNLLTEEERATTSRKLEQINQQIFVDQTTASRGSSSRNRQSSLKQPLFMVGKWLALAFAIGFVLAGVMAWMNVFSYVYAGISGIAFYVLLNRQQISIEQQASHSDNSEKVSLEQEKRDLERIIENDDQLINDNRDLQTKIDYVNSELREVESERLSIEEIIDDLEFKQNQEINQHQWLERYELEQWEDVAQQLINAKHILSDIDQLVESQLTIESSLDYIKEQLQRFLSYYVNDLNWRDDQAGLSLVREYLNQERDITNQINQHHYWLEELEKQLQELKDEYAPYEQAMEDMLSEIDVENEAELEDVIQAFATYQEKDQKRAEAYEAVKQLFGDSTNEVIAQSYNWDHLQEVLHDNRHRKEIGEAQLEEKRQRLADCTAHIRQIEEDGRLSDLIHERSKIEDEIKTLSKQWAALNVAKGLIQDTKSRYQYDYLPHVLTQTSQLFNKLTQGIYQTVRFSQEESLMVQRYDDIWFDVKQLSDGTADQLYVALRFALNESLRDTKAFPFILDDAFVHFDHERKQEMMRILSQQAKKQQIIYFSFEEGPSSTSYHVIHLN</sequence>
<feature type="coiled-coil region" evidence="1">
    <location>
        <begin position="777"/>
        <end position="820"/>
    </location>
</feature>
<keyword evidence="2" id="KW-0812">Transmembrane</keyword>
<evidence type="ECO:0000313" key="4">
    <source>
        <dbReference type="EMBL" id="MDQ0159919.1"/>
    </source>
</evidence>
<gene>
    <name evidence="4" type="ORF">J2S77_001906</name>
</gene>
<protein>
    <submittedName>
        <fullName evidence="4">Uncharacterized protein YhaN</fullName>
    </submittedName>
</protein>
<dbReference type="Pfam" id="PF13514">
    <property type="entry name" value="AAA_27"/>
    <property type="match status" value="1"/>
</dbReference>
<accession>A0ABT9VG79</accession>
<feature type="domain" description="YhaN AAA" evidence="3">
    <location>
        <begin position="1"/>
        <end position="202"/>
    </location>
</feature>
<feature type="coiled-coil region" evidence="1">
    <location>
        <begin position="385"/>
        <end position="419"/>
    </location>
</feature>
<evidence type="ECO:0000313" key="5">
    <source>
        <dbReference type="Proteomes" id="UP001224359"/>
    </source>
</evidence>
<name>A0ABT9VG79_9BACI</name>
<feature type="coiled-coil region" evidence="1">
    <location>
        <begin position="519"/>
        <end position="577"/>
    </location>
</feature>
<reference evidence="4 5" key="1">
    <citation type="submission" date="2023-07" db="EMBL/GenBank/DDBJ databases">
        <title>Genomic Encyclopedia of Type Strains, Phase IV (KMG-IV): sequencing the most valuable type-strain genomes for metagenomic binning, comparative biology and taxonomic classification.</title>
        <authorList>
            <person name="Goeker M."/>
        </authorList>
    </citation>
    <scope>NUCLEOTIDE SEQUENCE [LARGE SCALE GENOMIC DNA]</scope>
    <source>
        <strain evidence="4 5">DSM 16460</strain>
    </source>
</reference>
<dbReference type="Proteomes" id="UP001224359">
    <property type="component" value="Unassembled WGS sequence"/>
</dbReference>
<keyword evidence="2" id="KW-0472">Membrane</keyword>
<feature type="coiled-coil region" evidence="1">
    <location>
        <begin position="278"/>
        <end position="305"/>
    </location>
</feature>
<dbReference type="PANTHER" id="PTHR41259">
    <property type="entry name" value="DOUBLE-STRAND BREAK REPAIR RAD50 ATPASE, PUTATIVE-RELATED"/>
    <property type="match status" value="1"/>
</dbReference>
<dbReference type="InterPro" id="IPR027417">
    <property type="entry name" value="P-loop_NTPase"/>
</dbReference>
<keyword evidence="5" id="KW-1185">Reference proteome</keyword>
<feature type="coiled-coil region" evidence="1">
    <location>
        <begin position="671"/>
        <end position="705"/>
    </location>
</feature>
<evidence type="ECO:0000259" key="3">
    <source>
        <dbReference type="Pfam" id="PF13514"/>
    </source>
</evidence>
<dbReference type="InterPro" id="IPR038734">
    <property type="entry name" value="YhaN_AAA"/>
</dbReference>
<dbReference type="RefSeq" id="WP_306976759.1">
    <property type="nucleotide sequence ID" value="NZ_JAUSTQ010000007.1"/>
</dbReference>
<comment type="caution">
    <text evidence="4">The sequence shown here is derived from an EMBL/GenBank/DDBJ whole genome shotgun (WGS) entry which is preliminary data.</text>
</comment>
<proteinExistence type="predicted"/>
<keyword evidence="2" id="KW-1133">Transmembrane helix</keyword>
<evidence type="ECO:0000256" key="1">
    <source>
        <dbReference type="SAM" id="Coils"/>
    </source>
</evidence>
<feature type="transmembrane region" description="Helical" evidence="2">
    <location>
        <begin position="483"/>
        <end position="500"/>
    </location>
</feature>
<feature type="coiled-coil region" evidence="1">
    <location>
        <begin position="179"/>
        <end position="237"/>
    </location>
</feature>
<dbReference type="PANTHER" id="PTHR41259:SF1">
    <property type="entry name" value="DOUBLE-STRAND BREAK REPAIR RAD50 ATPASE, PUTATIVE-RELATED"/>
    <property type="match status" value="1"/>
</dbReference>